<sequence length="80" mass="9337">MSLFLKAVRESDLLIFSTNNNIVGKGVYQEVKTALKYKIPVFVLEKCNSKYSFYELKSIKIINEKDWTNYARTEILPDIL</sequence>
<gene>
    <name evidence="1" type="ORF">LCGC14_2272270</name>
</gene>
<name>A0A0F9CWX2_9ZZZZ</name>
<proteinExistence type="predicted"/>
<evidence type="ECO:0000313" key="1">
    <source>
        <dbReference type="EMBL" id="KKL53754.1"/>
    </source>
</evidence>
<protein>
    <submittedName>
        <fullName evidence="1">Uncharacterized protein</fullName>
    </submittedName>
</protein>
<comment type="caution">
    <text evidence="1">The sequence shown here is derived from an EMBL/GenBank/DDBJ whole genome shotgun (WGS) entry which is preliminary data.</text>
</comment>
<accession>A0A0F9CWX2</accession>
<dbReference type="AlphaFoldDB" id="A0A0F9CWX2"/>
<dbReference type="EMBL" id="LAZR01031440">
    <property type="protein sequence ID" value="KKL53754.1"/>
    <property type="molecule type" value="Genomic_DNA"/>
</dbReference>
<reference evidence="1" key="1">
    <citation type="journal article" date="2015" name="Nature">
        <title>Complex archaea that bridge the gap between prokaryotes and eukaryotes.</title>
        <authorList>
            <person name="Spang A."/>
            <person name="Saw J.H."/>
            <person name="Jorgensen S.L."/>
            <person name="Zaremba-Niedzwiedzka K."/>
            <person name="Martijn J."/>
            <person name="Lind A.E."/>
            <person name="van Eijk R."/>
            <person name="Schleper C."/>
            <person name="Guy L."/>
            <person name="Ettema T.J."/>
        </authorList>
    </citation>
    <scope>NUCLEOTIDE SEQUENCE</scope>
</reference>
<organism evidence="1">
    <name type="scientific">marine sediment metagenome</name>
    <dbReference type="NCBI Taxonomy" id="412755"/>
    <lineage>
        <taxon>unclassified sequences</taxon>
        <taxon>metagenomes</taxon>
        <taxon>ecological metagenomes</taxon>
    </lineage>
</organism>